<dbReference type="PROSITE" id="PS00105">
    <property type="entry name" value="AA_TRANSFER_CLASS_1"/>
    <property type="match status" value="1"/>
</dbReference>
<dbReference type="Proteomes" id="UP000054926">
    <property type="component" value="Unassembled WGS sequence"/>
</dbReference>
<dbReference type="InterPro" id="IPR004838">
    <property type="entry name" value="NHTrfase_class1_PyrdxlP-BS"/>
</dbReference>
<dbReference type="GO" id="GO:0030170">
    <property type="term" value="F:pyridoxal phosphate binding"/>
    <property type="evidence" value="ECO:0007669"/>
    <property type="project" value="InterPro"/>
</dbReference>
<evidence type="ECO:0000256" key="4">
    <source>
        <dbReference type="RuleBase" id="RU000481"/>
    </source>
</evidence>
<dbReference type="EMBL" id="LNYY01000019">
    <property type="protein sequence ID" value="KTD68130.1"/>
    <property type="molecule type" value="Genomic_DNA"/>
</dbReference>
<dbReference type="Gene3D" id="3.90.1150.10">
    <property type="entry name" value="Aspartate Aminotransferase, domain 1"/>
    <property type="match status" value="1"/>
</dbReference>
<dbReference type="InterPro" id="IPR004839">
    <property type="entry name" value="Aminotransferase_I/II_large"/>
</dbReference>
<dbReference type="STRING" id="947033.Lste_1288"/>
<dbReference type="PANTHER" id="PTHR42832">
    <property type="entry name" value="AMINO ACID AMINOTRANSFERASE"/>
    <property type="match status" value="1"/>
</dbReference>
<dbReference type="CDD" id="cd00609">
    <property type="entry name" value="AAT_like"/>
    <property type="match status" value="1"/>
</dbReference>
<gene>
    <name evidence="6" type="primary">yfdZ</name>
    <name evidence="6" type="ORF">Lste_1288</name>
</gene>
<dbReference type="InterPro" id="IPR015422">
    <property type="entry name" value="PyrdxlP-dep_Trfase_small"/>
</dbReference>
<evidence type="ECO:0000256" key="1">
    <source>
        <dbReference type="ARBA" id="ARBA00001933"/>
    </source>
</evidence>
<accession>A0A0W0ZG84</accession>
<dbReference type="EC" id="2.6.1.-" evidence="4"/>
<dbReference type="OrthoDB" id="9803354at2"/>
<dbReference type="InterPro" id="IPR015424">
    <property type="entry name" value="PyrdxlP-dep_Trfase"/>
</dbReference>
<dbReference type="PANTHER" id="PTHR42832:SF1">
    <property type="entry name" value="GLUTAMATE-PYRUVATE AMINOTRANSFERASE ALAC"/>
    <property type="match status" value="1"/>
</dbReference>
<proteinExistence type="inferred from homology"/>
<dbReference type="AlphaFoldDB" id="A0A0W0ZG84"/>
<comment type="similarity">
    <text evidence="4">Belongs to the class-I pyridoxal-phosphate-dependent aminotransferase family.</text>
</comment>
<name>A0A0W0ZG84_9GAMM</name>
<feature type="domain" description="Aminotransferase class I/classII large" evidence="5">
    <location>
        <begin position="31"/>
        <end position="370"/>
    </location>
</feature>
<comment type="cofactor">
    <cofactor evidence="1 4">
        <name>pyridoxal 5'-phosphate</name>
        <dbReference type="ChEBI" id="CHEBI:597326"/>
    </cofactor>
</comment>
<keyword evidence="3 4" id="KW-0808">Transferase</keyword>
<evidence type="ECO:0000259" key="5">
    <source>
        <dbReference type="Pfam" id="PF00155"/>
    </source>
</evidence>
<dbReference type="GO" id="GO:0008483">
    <property type="term" value="F:transaminase activity"/>
    <property type="evidence" value="ECO:0007669"/>
    <property type="project" value="UniProtKB-KW"/>
</dbReference>
<organism evidence="6 7">
    <name type="scientific">Legionella steelei</name>
    <dbReference type="NCBI Taxonomy" id="947033"/>
    <lineage>
        <taxon>Bacteria</taxon>
        <taxon>Pseudomonadati</taxon>
        <taxon>Pseudomonadota</taxon>
        <taxon>Gammaproteobacteria</taxon>
        <taxon>Legionellales</taxon>
        <taxon>Legionellaceae</taxon>
        <taxon>Legionella</taxon>
    </lineage>
</organism>
<dbReference type="RefSeq" id="WP_058510248.1">
    <property type="nucleotide sequence ID" value="NZ_LNYY01000019.1"/>
</dbReference>
<dbReference type="Pfam" id="PF00155">
    <property type="entry name" value="Aminotran_1_2"/>
    <property type="match status" value="1"/>
</dbReference>
<evidence type="ECO:0000256" key="2">
    <source>
        <dbReference type="ARBA" id="ARBA00022576"/>
    </source>
</evidence>
<dbReference type="NCBIfam" id="NF006033">
    <property type="entry name" value="PRK08175.1"/>
    <property type="match status" value="1"/>
</dbReference>
<protein>
    <recommendedName>
        <fullName evidence="4">Aminotransferase</fullName>
        <ecNumber evidence="4">2.6.1.-</ecNumber>
    </recommendedName>
</protein>
<dbReference type="InterPro" id="IPR015421">
    <property type="entry name" value="PyrdxlP-dep_Trfase_major"/>
</dbReference>
<dbReference type="Gene3D" id="3.40.640.10">
    <property type="entry name" value="Type I PLP-dependent aspartate aminotransferase-like (Major domain)"/>
    <property type="match status" value="1"/>
</dbReference>
<comment type="caution">
    <text evidence="6">The sequence shown here is derived from an EMBL/GenBank/DDBJ whole genome shotgun (WGS) entry which is preliminary data.</text>
</comment>
<sequence>MSQFPRIKRLPPYVFNTLTQLKAEARARGEDIIDFGMGNPDQPTPPHIVNKLIEAVQRPDTHRYSMSKGIPRLRRAMASWYHRNYDVHLNSETQILATIGSKEGLAHLALAISGPGDTILVPDPAYPIHTYGFIIAGANVKQIPLINETQFLASIEDTINRSLPKPKALVINFPANPSTHCVDYSFFEQIIDLAKRHEIWVIHDLAYADIVFDGYKAPSILQVPGATDVAIETYSMSKSYNMPGWRVGFACGNEELVAALTRIKSYLDYGTFTPIQVAAIIALEGPNDCVQEIRALYEKRRNILCDGLNEIGWEVTRPKATMFLWAPIPAHYQHMGSLEFSKYLLKEAQVAVSPGIGFGQQGDGYVRFGLIENKDRMRQALRNLKSLFRRDGLIKSV</sequence>
<keyword evidence="7" id="KW-1185">Reference proteome</keyword>
<dbReference type="SUPFAM" id="SSF53383">
    <property type="entry name" value="PLP-dependent transferases"/>
    <property type="match status" value="1"/>
</dbReference>
<reference evidence="6 7" key="1">
    <citation type="submission" date="2015-11" db="EMBL/GenBank/DDBJ databases">
        <title>Genomic analysis of 38 Legionella species identifies large and diverse effector repertoires.</title>
        <authorList>
            <person name="Burstein D."/>
            <person name="Amaro F."/>
            <person name="Zusman T."/>
            <person name="Lifshitz Z."/>
            <person name="Cohen O."/>
            <person name="Gilbert J.A."/>
            <person name="Pupko T."/>
            <person name="Shuman H.A."/>
            <person name="Segal G."/>
        </authorList>
    </citation>
    <scope>NUCLEOTIDE SEQUENCE [LARGE SCALE GENOMIC DNA]</scope>
    <source>
        <strain evidence="6 7">IMVS3376</strain>
    </source>
</reference>
<dbReference type="InterPro" id="IPR050881">
    <property type="entry name" value="LL-DAP_aminotransferase"/>
</dbReference>
<dbReference type="PATRIC" id="fig|947033.5.peg.1373"/>
<evidence type="ECO:0000256" key="3">
    <source>
        <dbReference type="ARBA" id="ARBA00022679"/>
    </source>
</evidence>
<keyword evidence="2 4" id="KW-0032">Aminotransferase</keyword>
<evidence type="ECO:0000313" key="7">
    <source>
        <dbReference type="Proteomes" id="UP000054926"/>
    </source>
</evidence>
<evidence type="ECO:0000313" key="6">
    <source>
        <dbReference type="EMBL" id="KTD68130.1"/>
    </source>
</evidence>